<organism evidence="4 5">
    <name type="scientific">Prorocentrum cordatum</name>
    <dbReference type="NCBI Taxonomy" id="2364126"/>
    <lineage>
        <taxon>Eukaryota</taxon>
        <taxon>Sar</taxon>
        <taxon>Alveolata</taxon>
        <taxon>Dinophyceae</taxon>
        <taxon>Prorocentrales</taxon>
        <taxon>Prorocentraceae</taxon>
        <taxon>Prorocentrum</taxon>
    </lineage>
</organism>
<proteinExistence type="inferred from homology"/>
<gene>
    <name evidence="4" type="ORF">PCOR1329_LOCUS77626</name>
</gene>
<dbReference type="Proteomes" id="UP001189429">
    <property type="component" value="Unassembled WGS sequence"/>
</dbReference>
<dbReference type="InterPro" id="IPR034904">
    <property type="entry name" value="FSCA_dom_sf"/>
</dbReference>
<keyword evidence="5" id="KW-1185">Reference proteome</keyword>
<evidence type="ECO:0000256" key="1">
    <source>
        <dbReference type="ARBA" id="ARBA00006420"/>
    </source>
</evidence>
<dbReference type="PANTHER" id="PTHR11178:SF25">
    <property type="entry name" value="NIFU-LIKE PROTEIN 3, CHLOROPLASTIC"/>
    <property type="match status" value="1"/>
</dbReference>
<feature type="compositionally biased region" description="Basic and acidic residues" evidence="2">
    <location>
        <begin position="31"/>
        <end position="40"/>
    </location>
</feature>
<feature type="non-terminal residue" evidence="4">
    <location>
        <position position="1"/>
    </location>
</feature>
<evidence type="ECO:0000256" key="2">
    <source>
        <dbReference type="SAM" id="MobiDB-lite"/>
    </source>
</evidence>
<comment type="similarity">
    <text evidence="1">Belongs to the NifU family.</text>
</comment>
<dbReference type="SUPFAM" id="SSF117916">
    <property type="entry name" value="Fe-S cluster assembly (FSCA) domain-like"/>
    <property type="match status" value="1"/>
</dbReference>
<evidence type="ECO:0000259" key="3">
    <source>
        <dbReference type="Pfam" id="PF01106"/>
    </source>
</evidence>
<accession>A0ABN9XPU0</accession>
<dbReference type="Gene3D" id="3.30.300.130">
    <property type="entry name" value="Fe-S cluster assembly (FSCA)"/>
    <property type="match status" value="2"/>
</dbReference>
<name>A0ABN9XPU0_9DINO</name>
<comment type="caution">
    <text evidence="4">The sequence shown here is derived from an EMBL/GenBank/DDBJ whole genome shotgun (WGS) entry which is preliminary data.</text>
</comment>
<evidence type="ECO:0000313" key="5">
    <source>
        <dbReference type="Proteomes" id="UP001189429"/>
    </source>
</evidence>
<sequence length="229" mass="24511">EADEDTAELGASGEDGGQAGEEAQGEEAAEGQEKEKEKAKGTPLNTFESPFAEGAQLGKPKLTLTLENVELVLDELRPYLQKDGGDCKVLDLEGPILRLEMQGSCSSCSSSAITVKMGIERTMLDRIPEIHEVEAVMPGAKIPDEQGIQAILDTIAPFLSASGGTVELVELDLGEDLNSTPYICVGVSGPAQRNRAVMAEVMRRIKFIYGQANVEAFPLFPRCNDGHGF</sequence>
<protein>
    <recommendedName>
        <fullName evidence="3">NIF system FeS cluster assembly NifU C-terminal domain-containing protein</fullName>
    </recommendedName>
</protein>
<dbReference type="EMBL" id="CAUYUJ010020758">
    <property type="protein sequence ID" value="CAK0900328.1"/>
    <property type="molecule type" value="Genomic_DNA"/>
</dbReference>
<feature type="domain" description="NIF system FeS cluster assembly NifU C-terminal" evidence="3">
    <location>
        <begin position="69"/>
        <end position="134"/>
    </location>
</feature>
<evidence type="ECO:0000313" key="4">
    <source>
        <dbReference type="EMBL" id="CAK0900328.1"/>
    </source>
</evidence>
<dbReference type="InterPro" id="IPR001075">
    <property type="entry name" value="NIF_FeS_clus_asmbl_NifU_C"/>
</dbReference>
<dbReference type="Pfam" id="PF01106">
    <property type="entry name" value="NifU"/>
    <property type="match status" value="1"/>
</dbReference>
<feature type="region of interest" description="Disordered" evidence="2">
    <location>
        <begin position="1"/>
        <end position="53"/>
    </location>
</feature>
<dbReference type="PANTHER" id="PTHR11178">
    <property type="entry name" value="IRON-SULFUR CLUSTER SCAFFOLD PROTEIN NFU-RELATED"/>
    <property type="match status" value="1"/>
</dbReference>
<reference evidence="4" key="1">
    <citation type="submission" date="2023-10" db="EMBL/GenBank/DDBJ databases">
        <authorList>
            <person name="Chen Y."/>
            <person name="Shah S."/>
            <person name="Dougan E. K."/>
            <person name="Thang M."/>
            <person name="Chan C."/>
        </authorList>
    </citation>
    <scope>NUCLEOTIDE SEQUENCE [LARGE SCALE GENOMIC DNA]</scope>
</reference>